<keyword evidence="3" id="KW-1185">Reference proteome</keyword>
<accession>A0A5Q4Z326</accession>
<organism evidence="2 3">
    <name type="scientific">Paraburkholderia dioscoreae</name>
    <dbReference type="NCBI Taxonomy" id="2604047"/>
    <lineage>
        <taxon>Bacteria</taxon>
        <taxon>Pseudomonadati</taxon>
        <taxon>Pseudomonadota</taxon>
        <taxon>Betaproteobacteria</taxon>
        <taxon>Burkholderiales</taxon>
        <taxon>Burkholderiaceae</taxon>
        <taxon>Paraburkholderia</taxon>
    </lineage>
</organism>
<dbReference type="KEGG" id="pdio:PDMSB3_0786.1"/>
<evidence type="ECO:0000313" key="2">
    <source>
        <dbReference type="EMBL" id="VVD32084.1"/>
    </source>
</evidence>
<sequence>MEGRAFSPCSLFGWSGETSPAGMSNDRTVKKRGQIRAKNGRHESYA</sequence>
<proteinExistence type="predicted"/>
<reference evidence="2 3" key="1">
    <citation type="submission" date="2019-08" db="EMBL/GenBank/DDBJ databases">
        <authorList>
            <person name="Herpell B J."/>
        </authorList>
    </citation>
    <scope>NUCLEOTIDE SEQUENCE [LARGE SCALE GENOMIC DNA]</scope>
    <source>
        <strain evidence="3">Msb3</strain>
    </source>
</reference>
<dbReference type="EMBL" id="LR699554">
    <property type="protein sequence ID" value="VVD32084.1"/>
    <property type="molecule type" value="Genomic_DNA"/>
</dbReference>
<dbReference type="Proteomes" id="UP000325811">
    <property type="component" value="Chromosome II"/>
</dbReference>
<feature type="region of interest" description="Disordered" evidence="1">
    <location>
        <begin position="17"/>
        <end position="46"/>
    </location>
</feature>
<evidence type="ECO:0000313" key="3">
    <source>
        <dbReference type="Proteomes" id="UP000325811"/>
    </source>
</evidence>
<feature type="compositionally biased region" description="Polar residues" evidence="1">
    <location>
        <begin position="17"/>
        <end position="26"/>
    </location>
</feature>
<feature type="compositionally biased region" description="Basic residues" evidence="1">
    <location>
        <begin position="29"/>
        <end position="39"/>
    </location>
</feature>
<name>A0A5Q4Z326_9BURK</name>
<dbReference type="AlphaFoldDB" id="A0A5Q4Z326"/>
<gene>
    <name evidence="2" type="ORF">PDMSB3_0786</name>
</gene>
<protein>
    <submittedName>
        <fullName evidence="2">Uncharacterized protein</fullName>
    </submittedName>
</protein>
<evidence type="ECO:0000256" key="1">
    <source>
        <dbReference type="SAM" id="MobiDB-lite"/>
    </source>
</evidence>